<dbReference type="CDD" id="cd18787">
    <property type="entry name" value="SF2_C_DEAD"/>
    <property type="match status" value="1"/>
</dbReference>
<feature type="compositionally biased region" description="Basic and acidic residues" evidence="13">
    <location>
        <begin position="534"/>
        <end position="543"/>
    </location>
</feature>
<dbReference type="InterPro" id="IPR011545">
    <property type="entry name" value="DEAD/DEAH_box_helicase_dom"/>
</dbReference>
<feature type="domain" description="DEAD-box RNA helicase Q" evidence="16">
    <location>
        <begin position="44"/>
        <end position="72"/>
    </location>
</feature>
<evidence type="ECO:0000256" key="13">
    <source>
        <dbReference type="SAM" id="MobiDB-lite"/>
    </source>
</evidence>
<gene>
    <name evidence="17" type="ORF">RhiirA4_411601</name>
</gene>
<dbReference type="EMBL" id="LLXI01002498">
    <property type="protein sequence ID" value="PKY57289.1"/>
    <property type="molecule type" value="Genomic_DNA"/>
</dbReference>
<dbReference type="VEuPathDB" id="FungiDB:RhiirA1_498232"/>
<evidence type="ECO:0000256" key="2">
    <source>
        <dbReference type="ARBA" id="ARBA00022517"/>
    </source>
</evidence>
<evidence type="ECO:0000256" key="9">
    <source>
        <dbReference type="PROSITE-ProRule" id="PRU00552"/>
    </source>
</evidence>
<keyword evidence="2" id="KW-0690">Ribosome biogenesis</keyword>
<keyword evidence="4 10" id="KW-0547">Nucleotide-binding</keyword>
<dbReference type="Pfam" id="PF13959">
    <property type="entry name" value="CTE_SPB4"/>
    <property type="match status" value="1"/>
</dbReference>
<dbReference type="OrthoDB" id="10259640at2759"/>
<dbReference type="Proteomes" id="UP000234323">
    <property type="component" value="Unassembled WGS sequence"/>
</dbReference>
<dbReference type="InterPro" id="IPR014001">
    <property type="entry name" value="Helicase_ATP-bd"/>
</dbReference>
<dbReference type="PROSITE" id="PS00039">
    <property type="entry name" value="DEAD_ATP_HELICASE"/>
    <property type="match status" value="1"/>
</dbReference>
<keyword evidence="7 10" id="KW-0067">ATP-binding</keyword>
<dbReference type="GO" id="GO:0005730">
    <property type="term" value="C:nucleolus"/>
    <property type="evidence" value="ECO:0007669"/>
    <property type="project" value="UniProtKB-SubCell"/>
</dbReference>
<keyword evidence="12" id="KW-0175">Coiled coil</keyword>
<evidence type="ECO:0000259" key="15">
    <source>
        <dbReference type="PROSITE" id="PS51194"/>
    </source>
</evidence>
<dbReference type="SMART" id="SM01178">
    <property type="entry name" value="DUF4217"/>
    <property type="match status" value="1"/>
</dbReference>
<keyword evidence="3" id="KW-0698">rRNA processing</keyword>
<feature type="domain" description="Helicase ATP-binding" evidence="14">
    <location>
        <begin position="75"/>
        <end position="249"/>
    </location>
</feature>
<dbReference type="InterPro" id="IPR025313">
    <property type="entry name" value="SPB4-like_CTE"/>
</dbReference>
<dbReference type="GO" id="GO:0016887">
    <property type="term" value="F:ATP hydrolysis activity"/>
    <property type="evidence" value="ECO:0007669"/>
    <property type="project" value="RHEA"/>
</dbReference>
<evidence type="ECO:0000256" key="10">
    <source>
        <dbReference type="RuleBase" id="RU000492"/>
    </source>
</evidence>
<dbReference type="EC" id="3.6.4.13" evidence="11"/>
<keyword evidence="18" id="KW-1185">Reference proteome</keyword>
<dbReference type="VEuPathDB" id="FungiDB:FUN_018598"/>
<dbReference type="GO" id="GO:0003724">
    <property type="term" value="F:RNA helicase activity"/>
    <property type="evidence" value="ECO:0007669"/>
    <property type="project" value="UniProtKB-EC"/>
</dbReference>
<evidence type="ECO:0000256" key="4">
    <source>
        <dbReference type="ARBA" id="ARBA00022741"/>
    </source>
</evidence>
<dbReference type="GO" id="GO:0003723">
    <property type="term" value="F:RNA binding"/>
    <property type="evidence" value="ECO:0007669"/>
    <property type="project" value="UniProtKB-UniRule"/>
</dbReference>
<evidence type="ECO:0000256" key="1">
    <source>
        <dbReference type="ARBA" id="ARBA00004604"/>
    </source>
</evidence>
<protein>
    <recommendedName>
        <fullName evidence="11">ATP-dependent RNA helicase</fullName>
        <ecNumber evidence="11">3.6.4.13</ecNumber>
    </recommendedName>
</protein>
<feature type="compositionally biased region" description="Basic residues" evidence="13">
    <location>
        <begin position="491"/>
        <end position="504"/>
    </location>
</feature>
<keyword evidence="5 10" id="KW-0378">Hydrolase</keyword>
<evidence type="ECO:0000313" key="17">
    <source>
        <dbReference type="EMBL" id="PKY57289.1"/>
    </source>
</evidence>
<evidence type="ECO:0000256" key="11">
    <source>
        <dbReference type="RuleBase" id="RU365068"/>
    </source>
</evidence>
<dbReference type="CDD" id="cd17941">
    <property type="entry name" value="DEADc_DDX10"/>
    <property type="match status" value="1"/>
</dbReference>
<evidence type="ECO:0000256" key="5">
    <source>
        <dbReference type="ARBA" id="ARBA00022801"/>
    </source>
</evidence>
<dbReference type="VEuPathDB" id="FungiDB:RhiirFUN_015038"/>
<evidence type="ECO:0000313" key="18">
    <source>
        <dbReference type="Proteomes" id="UP000234323"/>
    </source>
</evidence>
<comment type="similarity">
    <text evidence="10">Belongs to the DEAD box helicase family.</text>
</comment>
<accession>A0A2I1HEJ3</accession>
<comment type="catalytic activity">
    <reaction evidence="11">
        <text>ATP + H2O = ADP + phosphate + H(+)</text>
        <dbReference type="Rhea" id="RHEA:13065"/>
        <dbReference type="ChEBI" id="CHEBI:15377"/>
        <dbReference type="ChEBI" id="CHEBI:15378"/>
        <dbReference type="ChEBI" id="CHEBI:30616"/>
        <dbReference type="ChEBI" id="CHEBI:43474"/>
        <dbReference type="ChEBI" id="CHEBI:456216"/>
        <dbReference type="EC" id="3.6.4.13"/>
    </reaction>
</comment>
<keyword evidence="6 10" id="KW-0347">Helicase</keyword>
<dbReference type="PROSITE" id="PS51194">
    <property type="entry name" value="HELICASE_CTER"/>
    <property type="match status" value="1"/>
</dbReference>
<dbReference type="AlphaFoldDB" id="A0A2I1HEJ3"/>
<dbReference type="GO" id="GO:0006364">
    <property type="term" value="P:rRNA processing"/>
    <property type="evidence" value="ECO:0007669"/>
    <property type="project" value="UniProtKB-KW"/>
</dbReference>
<feature type="short sequence motif" description="Q motif" evidence="9">
    <location>
        <begin position="44"/>
        <end position="72"/>
    </location>
</feature>
<dbReference type="GO" id="GO:0005524">
    <property type="term" value="F:ATP binding"/>
    <property type="evidence" value="ECO:0007669"/>
    <property type="project" value="UniProtKB-UniRule"/>
</dbReference>
<sequence length="793" mass="90922">MSIQRRKKHNRSNERRKLKREEALKELEVLEKNCQNLPLNLEYESFKELPLSLLTQQGLQQSNYIEMTEIQRKAIPLALRGRDVLGAAKTGSGKTLAFLIPVIESLYRKSWTQLDGLGALVIAPTRELAIQIFEVLRKIGRKHSLSAGLVIGGKNVDVEQERINRMNILICTPGRLLQHMDQTVNFKCDNIQVLVLDEADRILDLGFEKTINAIIENLPKERQTLMFSATQTKSVKDLARLSLEDPEYVSIIEDSEHSTPISLSQHYLVCELPQKLDILFSFIKSHLQAKVLVFLSSCKQVRFVFETFCKLHPGAPLLHLHGKQKQTKRLEIFNKFSSMKHAYLFATDIAARGLDFPAVDWVVQVDAPENAETYIHRVGRTARYDASGHALLFLLTSEEQGMKAALDKKRVPIDKIKVKSSKTISIQKQLQSLCFKDPEIKYLGQKAFVSYIRSIYLQSDKSIFKVDELPIEEFAATLGLPGTPKIKFVKKAQSKNATRQKPKKVPGYSSSDEDEGNSVKILEMNSNTLPNLDVQEKKRKEANPKSKLDKMFNRKNMSVLTDHYKKLVDQEADNITSEEELITLKRANHELSDELKQPGRDPLSKRKLMKATSKKFIIKNAPRGKRLIFDDDGNPHQVYEFQDEKAFRSAGDIASQKKEFIEKEFEVMKKEDITDKIIARDKRQEKKIKKKVKLKEELEENMKSVVTLSTTLPMYKEFHEDELNKNAERDFEESSNEEYERLSNKRQAASLPDHTDLNGGEALINKKRKLLEIEEPKTLEDQEALALKLLNRL</sequence>
<evidence type="ECO:0000256" key="8">
    <source>
        <dbReference type="ARBA" id="ARBA00022884"/>
    </source>
</evidence>
<dbReference type="InterPro" id="IPR001650">
    <property type="entry name" value="Helicase_C-like"/>
</dbReference>
<dbReference type="PROSITE" id="PS51195">
    <property type="entry name" value="Q_MOTIF"/>
    <property type="match status" value="1"/>
</dbReference>
<dbReference type="InterPro" id="IPR027417">
    <property type="entry name" value="P-loop_NTPase"/>
</dbReference>
<name>A0A2I1HEJ3_9GLOM</name>
<reference evidence="17 18" key="1">
    <citation type="submission" date="2015-10" db="EMBL/GenBank/DDBJ databases">
        <title>Genome analyses suggest a sexual origin of heterokaryosis in a supposedly ancient asexual fungus.</title>
        <authorList>
            <person name="Ropars J."/>
            <person name="Sedzielewska K."/>
            <person name="Noel J."/>
            <person name="Charron P."/>
            <person name="Farinelli L."/>
            <person name="Marton T."/>
            <person name="Kruger M."/>
            <person name="Pelin A."/>
            <person name="Brachmann A."/>
            <person name="Corradi N."/>
        </authorList>
    </citation>
    <scope>NUCLEOTIDE SEQUENCE [LARGE SCALE GENOMIC DNA]</scope>
    <source>
        <strain evidence="17 18">A4</strain>
    </source>
</reference>
<dbReference type="SUPFAM" id="SSF52540">
    <property type="entry name" value="P-loop containing nucleoside triphosphate hydrolases"/>
    <property type="match status" value="1"/>
</dbReference>
<dbReference type="InterPro" id="IPR000629">
    <property type="entry name" value="RNA-helicase_DEAD-box_CS"/>
</dbReference>
<dbReference type="Pfam" id="PF00270">
    <property type="entry name" value="DEAD"/>
    <property type="match status" value="1"/>
</dbReference>
<feature type="domain" description="Helicase C-terminal" evidence="15">
    <location>
        <begin position="275"/>
        <end position="424"/>
    </location>
</feature>
<evidence type="ECO:0000256" key="12">
    <source>
        <dbReference type="SAM" id="Coils"/>
    </source>
</evidence>
<evidence type="ECO:0000256" key="7">
    <source>
        <dbReference type="ARBA" id="ARBA00022840"/>
    </source>
</evidence>
<dbReference type="SMART" id="SM00487">
    <property type="entry name" value="DEXDc"/>
    <property type="match status" value="1"/>
</dbReference>
<dbReference type="Pfam" id="PF00271">
    <property type="entry name" value="Helicase_C"/>
    <property type="match status" value="1"/>
</dbReference>
<comment type="function">
    <text evidence="11">RNA helicase.</text>
</comment>
<dbReference type="PROSITE" id="PS51192">
    <property type="entry name" value="HELICASE_ATP_BIND_1"/>
    <property type="match status" value="1"/>
</dbReference>
<dbReference type="SMART" id="SM00490">
    <property type="entry name" value="HELICc"/>
    <property type="match status" value="1"/>
</dbReference>
<comment type="subcellular location">
    <subcellularLocation>
        <location evidence="1">Nucleus</location>
        <location evidence="1">Nucleolus</location>
    </subcellularLocation>
</comment>
<dbReference type="PANTHER" id="PTHR24031">
    <property type="entry name" value="RNA HELICASE"/>
    <property type="match status" value="1"/>
</dbReference>
<evidence type="ECO:0000256" key="3">
    <source>
        <dbReference type="ARBA" id="ARBA00022552"/>
    </source>
</evidence>
<proteinExistence type="inferred from homology"/>
<evidence type="ECO:0000259" key="16">
    <source>
        <dbReference type="PROSITE" id="PS51195"/>
    </source>
</evidence>
<feature type="region of interest" description="Disordered" evidence="13">
    <location>
        <begin position="491"/>
        <end position="543"/>
    </location>
</feature>
<evidence type="ECO:0000256" key="6">
    <source>
        <dbReference type="ARBA" id="ARBA00022806"/>
    </source>
</evidence>
<dbReference type="Gene3D" id="3.40.50.300">
    <property type="entry name" value="P-loop containing nucleotide triphosphate hydrolases"/>
    <property type="match status" value="2"/>
</dbReference>
<evidence type="ECO:0000259" key="14">
    <source>
        <dbReference type="PROSITE" id="PS51192"/>
    </source>
</evidence>
<dbReference type="InterPro" id="IPR014014">
    <property type="entry name" value="RNA_helicase_DEAD_Q_motif"/>
</dbReference>
<comment type="caution">
    <text evidence="17">The sequence shown here is derived from an EMBL/GenBank/DDBJ whole genome shotgun (WGS) entry which is preliminary data.</text>
</comment>
<feature type="coiled-coil region" evidence="12">
    <location>
        <begin position="13"/>
        <end position="40"/>
    </location>
</feature>
<keyword evidence="8 11" id="KW-0694">RNA-binding</keyword>
<comment type="domain">
    <text evidence="11">The Q motif is unique to and characteristic of the DEAD box family of RNA helicases and controls ATP binding and hydrolysis.</text>
</comment>
<organism evidence="17 18">
    <name type="scientific">Rhizophagus irregularis</name>
    <dbReference type="NCBI Taxonomy" id="588596"/>
    <lineage>
        <taxon>Eukaryota</taxon>
        <taxon>Fungi</taxon>
        <taxon>Fungi incertae sedis</taxon>
        <taxon>Mucoromycota</taxon>
        <taxon>Glomeromycotina</taxon>
        <taxon>Glomeromycetes</taxon>
        <taxon>Glomerales</taxon>
        <taxon>Glomeraceae</taxon>
        <taxon>Rhizophagus</taxon>
    </lineage>
</organism>